<evidence type="ECO:0000313" key="6">
    <source>
        <dbReference type="Proteomes" id="UP000824109"/>
    </source>
</evidence>
<dbReference type="GO" id="GO:0030246">
    <property type="term" value="F:carbohydrate binding"/>
    <property type="evidence" value="ECO:0007669"/>
    <property type="project" value="InterPro"/>
</dbReference>
<evidence type="ECO:0000256" key="1">
    <source>
        <dbReference type="ARBA" id="ARBA00008668"/>
    </source>
</evidence>
<reference evidence="5" key="1">
    <citation type="submission" date="2020-10" db="EMBL/GenBank/DDBJ databases">
        <authorList>
            <person name="Gilroy R."/>
        </authorList>
    </citation>
    <scope>NUCLEOTIDE SEQUENCE</scope>
    <source>
        <strain evidence="5">USAMLcec3-3695</strain>
    </source>
</reference>
<dbReference type="InterPro" id="IPR008964">
    <property type="entry name" value="Invasin/intimin_cell_adhesion"/>
</dbReference>
<evidence type="ECO:0000256" key="3">
    <source>
        <dbReference type="SAM" id="MobiDB-lite"/>
    </source>
</evidence>
<feature type="compositionally biased region" description="Acidic residues" evidence="3">
    <location>
        <begin position="507"/>
        <end position="517"/>
    </location>
</feature>
<dbReference type="PANTHER" id="PTHR43695">
    <property type="entry name" value="PUTATIVE (AFU_ORTHOLOGUE AFUA_2G17250)-RELATED"/>
    <property type="match status" value="1"/>
</dbReference>
<reference evidence="5" key="2">
    <citation type="journal article" date="2021" name="PeerJ">
        <title>Extensive microbial diversity within the chicken gut microbiome revealed by metagenomics and culture.</title>
        <authorList>
            <person name="Gilroy R."/>
            <person name="Ravi A."/>
            <person name="Getino M."/>
            <person name="Pursley I."/>
            <person name="Horton D.L."/>
            <person name="Alikhan N.F."/>
            <person name="Baker D."/>
            <person name="Gharbi K."/>
            <person name="Hall N."/>
            <person name="Watson M."/>
            <person name="Adriaenssens E.M."/>
            <person name="Foster-Nyarko E."/>
            <person name="Jarju S."/>
            <person name="Secka A."/>
            <person name="Antonio M."/>
            <person name="Oren A."/>
            <person name="Chaudhuri R.R."/>
            <person name="La Ragione R."/>
            <person name="Hildebrand F."/>
            <person name="Pallen M.J."/>
        </authorList>
    </citation>
    <scope>NUCLEOTIDE SEQUENCE</scope>
    <source>
        <strain evidence="5">USAMLcec3-3695</strain>
    </source>
</reference>
<accession>A0A9D1SET7</accession>
<evidence type="ECO:0000313" key="5">
    <source>
        <dbReference type="EMBL" id="HIU57380.1"/>
    </source>
</evidence>
<dbReference type="SUPFAM" id="SSF49373">
    <property type="entry name" value="Invasin/intimin cell-adhesion fragments"/>
    <property type="match status" value="1"/>
</dbReference>
<comment type="caution">
    <text evidence="5">The sequence shown here is derived from an EMBL/GenBank/DDBJ whole genome shotgun (WGS) entry which is preliminary data.</text>
</comment>
<keyword evidence="4" id="KW-0732">Signal</keyword>
<gene>
    <name evidence="5" type="ORF">IAA61_06165</name>
</gene>
<proteinExistence type="inferred from homology"/>
<feature type="region of interest" description="Disordered" evidence="3">
    <location>
        <begin position="615"/>
        <end position="636"/>
    </location>
</feature>
<feature type="signal peptide" evidence="4">
    <location>
        <begin position="1"/>
        <end position="30"/>
    </location>
</feature>
<evidence type="ECO:0000256" key="2">
    <source>
        <dbReference type="ARBA" id="ARBA00022801"/>
    </source>
</evidence>
<dbReference type="Gene3D" id="2.60.40.1080">
    <property type="match status" value="1"/>
</dbReference>
<feature type="region of interest" description="Disordered" evidence="3">
    <location>
        <begin position="468"/>
        <end position="530"/>
    </location>
</feature>
<dbReference type="Gene3D" id="3.40.50.1110">
    <property type="entry name" value="SGNH hydrolase"/>
    <property type="match status" value="1"/>
</dbReference>
<dbReference type="InterPro" id="IPR013784">
    <property type="entry name" value="Carb-bd-like_fold"/>
</dbReference>
<comment type="similarity">
    <text evidence="1">Belongs to the 'GDSL' lipolytic enzyme family.</text>
</comment>
<dbReference type="SUPFAM" id="SSF49452">
    <property type="entry name" value="Starch-binding domain-like"/>
    <property type="match status" value="1"/>
</dbReference>
<dbReference type="SUPFAM" id="SSF52266">
    <property type="entry name" value="SGNH hydrolase"/>
    <property type="match status" value="1"/>
</dbReference>
<dbReference type="Gene3D" id="2.60.40.1120">
    <property type="entry name" value="Carboxypeptidase-like, regulatory domain"/>
    <property type="match status" value="1"/>
</dbReference>
<dbReference type="InterPro" id="IPR037459">
    <property type="entry name" value="RhgT-like"/>
</dbReference>
<protein>
    <submittedName>
        <fullName evidence="5">Uncharacterized protein</fullName>
    </submittedName>
</protein>
<feature type="chain" id="PRO_5038756153" evidence="4">
    <location>
        <begin position="31"/>
        <end position="1796"/>
    </location>
</feature>
<dbReference type="GO" id="GO:0016787">
    <property type="term" value="F:hydrolase activity"/>
    <property type="evidence" value="ECO:0007669"/>
    <property type="project" value="UniProtKB-KW"/>
</dbReference>
<dbReference type="Proteomes" id="UP000824109">
    <property type="component" value="Unassembled WGS sequence"/>
</dbReference>
<dbReference type="PANTHER" id="PTHR43695:SF1">
    <property type="entry name" value="RHAMNOGALACTURONAN ACETYLESTERASE"/>
    <property type="match status" value="1"/>
</dbReference>
<dbReference type="InterPro" id="IPR036514">
    <property type="entry name" value="SGNH_hydro_sf"/>
</dbReference>
<keyword evidence="2" id="KW-0378">Hydrolase</keyword>
<dbReference type="EMBL" id="DVNB01000064">
    <property type="protein sequence ID" value="HIU57380.1"/>
    <property type="molecule type" value="Genomic_DNA"/>
</dbReference>
<feature type="compositionally biased region" description="Low complexity" evidence="3">
    <location>
        <begin position="518"/>
        <end position="530"/>
    </location>
</feature>
<sequence>MNKTKRVLSLLTSVAMAASAFSALVIPASAKDTPVEATLVHTASVQGGSNEAGVFVDQEQHYLNNWGTSGWVATGYTEFSIDSSITASKITNAELTFTTWASRGERTTDVALLDNTTASAIDFGNTETITLMSKPAENVITLSPITTTPTLQEVDVTDMVKSVLGNENTGRLVFAYANAAAGGYIYGMDASEELRPTLTLTVTDEAMYSVTVKCVDEEDNVIATSSEDVASGTEFTPTYENVIYNYEDGVKYTYASGGEAQTITQNTEIIVRYTTSDLDKYTVDVNAIGDVTQDITEVTGMEAQDVTYYVPKYIVQDGIAYETEANSSGAYYGATINAIDSSQTVEKTYTKAYENVVFFEDLDDTSAQNANLRASNGLAYDNKAYESEEEIQPGTYTMVIRIQDRGRGSTLTIGDQTVYTYDGTTRNAWRDVTVSDITVETAGKLALNAGGSGTYDDLDTIVIYSNTAVEPDPTPSESAEPEQPTEAVPTESAEPEQPTEAVQTESAEPEQPTEEAPTESTEPEQPTPVVVEKEGVIFEIEAPETDMTAVAVKATYDNGVLDTIAFENVEIAAGQTEVEIAAPEGTKVMLWNSLEDMEPLADAQIARKYTETVIPTPEPSATDTPATDTPATDEPTEPIESKVYLEDDFSSYTTTGVTTQGTAEQTAEMGNFIVHVGARTSGGDGVSTVTLENGALKIVSGNTATSSRGGSIALNTDVVDDVPAFADLQNGEVIDYSFKAMFTDSASTIQLFGITSNETTSGGDVVNDPYLSIANNSAIPVNEWVTVDVAVTNDKSGYLTIRNNAGAVIYSAAITASGDTFEKLACYGATSAVYVDDFKIETKAEAYGTIAVTVNTGDGEPLEGASVAFEGYTVLTDASGNASAVMPNGTYTVTASKSGYEHTEGMADNDSVSVTVNSDSQTKELTLSLMQYVALPEQVIIGGGQELVVAPKEAESAQSAAFTVDVIDQYGIEIPEDGYTLQWAIYPAGTTTADPNVTVENGVISVSRAFSTENKVAEYDLEVAAFTDDRNQKVTKTVYIANNDVIFYDPFNWTQPGGSGNRSAEQAFTSSVDVPDIVSVTMTVNFTTGTEGNANIALNSNAGKLVGLQLTSDNVIKAWTGWSGNTAMNQSGDVGAFAESAVIAEGYEKNTPLDVTFVIDTKNKQITVSCGTVTEALPYTIDATALTSVSFGQYRNYGGVTVTDVLMQEPDNNYLSIAGDFDFAKVSGQTITRTYELGQSVIVPDETFNWTVTPADQGVTIENGVISVVDTATAGEYTVTATSTINADKTATETVTIGDFQQLGEIVITGPRAIDTVGEKATYALAHATDSFGDDVTSMMTNIAWSSGNTAVADINSATGELTAKAEGTTEITATITNGTAVTTEKFDVTVGTYSLTGDASGASTTVDTSALVKGEAISEYLVTTADADGNEVKSTEVAAAEITDGSYDVDTTGAAKYEIAPIYSYDAGSPATLGSYTGAFRIDVPADTYNFVITANGGRCDVYANSQLLVNNILQGGSAVNSLAVNDIVVSEGYIDITTADYGTGASSSDTSISLTLVKAPSIVNRTQKMYVLGDSLVCIYYNGGNAQNNAQTGWGQVLQNYVNGVEVVDLGNSGVTANGLLGTAFTQVLQSAKEGDIMVLESGYNDRTYDTEEVMTNAVTSMVEQAEAKGVKVILVSPNASHHDYGSSVSWTRVMESVAADTETDYIDLAQMSYDFLYSRYGDAFAEGDTLNDLSRVYNVSDRLHSTYNGANMCASLIAQGLYDLGYTSIINTDYSYSFTDGLNQTVECTVTAE</sequence>
<feature type="compositionally biased region" description="Low complexity" evidence="3">
    <location>
        <begin position="619"/>
        <end position="633"/>
    </location>
</feature>
<evidence type="ECO:0000256" key="4">
    <source>
        <dbReference type="SAM" id="SignalP"/>
    </source>
</evidence>
<organism evidence="5 6">
    <name type="scientific">Candidatus Ornithomonoglobus merdipullorum</name>
    <dbReference type="NCBI Taxonomy" id="2840895"/>
    <lineage>
        <taxon>Bacteria</taxon>
        <taxon>Bacillati</taxon>
        <taxon>Bacillota</taxon>
        <taxon>Clostridia</taxon>
        <taxon>Candidatus Ornithomonoglobus</taxon>
    </lineage>
</organism>
<name>A0A9D1SET7_9FIRM</name>